<proteinExistence type="predicted"/>
<evidence type="ECO:0000313" key="1">
    <source>
        <dbReference type="EMBL" id="HJG37300.1"/>
    </source>
</evidence>
<sequence length="319" mass="35428">MRLPQPLRFVLRLCIAVAIFLGLLAITSRIVMPKNNQDEFGQMDSAANGILGEPADSIDVVFLGDSESYTAFSPLQLWHERGITSYVCGTAGQPLPYTYSLLGKALSKQSPNVVVLETNCLFRDFTPGFALLRAAQDAFPVLEYHNRWKSLRVEDLTTAPRTTWTHSLKGFSIKRDTVAADASDWMAPSDELADIPILNRWYLEQINRLCREHGATLVLVSTPSTVNWNTPRHNRVAQLAADLDIAYYDLNTGSTRVDIDWTQDTCDGGDHLNIRGAQKVTTAMGSILGERSELTSHAGDGAYVSWDEAYAVYARQLEQ</sequence>
<organism evidence="1 2">
    <name type="scientific">Enorma phocaeensis</name>
    <dbReference type="NCBI Taxonomy" id="1871019"/>
    <lineage>
        <taxon>Bacteria</taxon>
        <taxon>Bacillati</taxon>
        <taxon>Actinomycetota</taxon>
        <taxon>Coriobacteriia</taxon>
        <taxon>Coriobacteriales</taxon>
        <taxon>Coriobacteriaceae</taxon>
        <taxon>Enorma</taxon>
    </lineage>
</organism>
<dbReference type="AlphaFoldDB" id="A0A921IUV8"/>
<dbReference type="RefSeq" id="WP_273190004.1">
    <property type="nucleotide sequence ID" value="NZ_DYUZ01000022.1"/>
</dbReference>
<reference evidence="1" key="1">
    <citation type="journal article" date="2021" name="PeerJ">
        <title>Extensive microbial diversity within the chicken gut microbiome revealed by metagenomics and culture.</title>
        <authorList>
            <person name="Gilroy R."/>
            <person name="Ravi A."/>
            <person name="Getino M."/>
            <person name="Pursley I."/>
            <person name="Horton D.L."/>
            <person name="Alikhan N.F."/>
            <person name="Baker D."/>
            <person name="Gharbi K."/>
            <person name="Hall N."/>
            <person name="Watson M."/>
            <person name="Adriaenssens E.M."/>
            <person name="Foster-Nyarko E."/>
            <person name="Jarju S."/>
            <person name="Secka A."/>
            <person name="Antonio M."/>
            <person name="Oren A."/>
            <person name="Chaudhuri R.R."/>
            <person name="La Ragione R."/>
            <person name="Hildebrand F."/>
            <person name="Pallen M.J."/>
        </authorList>
    </citation>
    <scope>NUCLEOTIDE SEQUENCE</scope>
    <source>
        <strain evidence="1">ChiHjej13B12-9602</strain>
    </source>
</reference>
<dbReference type="SUPFAM" id="SSF52266">
    <property type="entry name" value="SGNH hydrolase"/>
    <property type="match status" value="1"/>
</dbReference>
<gene>
    <name evidence="1" type="ORF">K8V70_05505</name>
</gene>
<accession>A0A921IUV8</accession>
<dbReference type="InterPro" id="IPR036514">
    <property type="entry name" value="SGNH_hydro_sf"/>
</dbReference>
<dbReference type="Proteomes" id="UP000753256">
    <property type="component" value="Unassembled WGS sequence"/>
</dbReference>
<evidence type="ECO:0008006" key="3">
    <source>
        <dbReference type="Google" id="ProtNLM"/>
    </source>
</evidence>
<name>A0A921IUV8_9ACTN</name>
<dbReference type="EMBL" id="DYUZ01000022">
    <property type="protein sequence ID" value="HJG37300.1"/>
    <property type="molecule type" value="Genomic_DNA"/>
</dbReference>
<protein>
    <recommendedName>
        <fullName evidence="3">SGNH/GDSL hydrolase family protein</fullName>
    </recommendedName>
</protein>
<evidence type="ECO:0000313" key="2">
    <source>
        <dbReference type="Proteomes" id="UP000753256"/>
    </source>
</evidence>
<comment type="caution">
    <text evidence="1">The sequence shown here is derived from an EMBL/GenBank/DDBJ whole genome shotgun (WGS) entry which is preliminary data.</text>
</comment>
<reference evidence="1" key="2">
    <citation type="submission" date="2021-09" db="EMBL/GenBank/DDBJ databases">
        <authorList>
            <person name="Gilroy R."/>
        </authorList>
    </citation>
    <scope>NUCLEOTIDE SEQUENCE</scope>
    <source>
        <strain evidence="1">ChiHjej13B12-9602</strain>
    </source>
</reference>
<dbReference type="Gene3D" id="3.40.50.1110">
    <property type="entry name" value="SGNH hydrolase"/>
    <property type="match status" value="1"/>
</dbReference>